<dbReference type="SUPFAM" id="SSF52540">
    <property type="entry name" value="P-loop containing nucleoside triphosphate hydrolases"/>
    <property type="match status" value="1"/>
</dbReference>
<dbReference type="Pfam" id="PF00931">
    <property type="entry name" value="NB-ARC"/>
    <property type="match status" value="1"/>
</dbReference>
<evidence type="ECO:0000256" key="1">
    <source>
        <dbReference type="ARBA" id="ARBA00008894"/>
    </source>
</evidence>
<dbReference type="Gene3D" id="3.40.50.300">
    <property type="entry name" value="P-loop containing nucleotide triphosphate hydrolases"/>
    <property type="match status" value="1"/>
</dbReference>
<proteinExistence type="inferred from homology"/>
<keyword evidence="4" id="KW-0547">Nucleotide-binding</keyword>
<dbReference type="InterPro" id="IPR027417">
    <property type="entry name" value="P-loop_NTPase"/>
</dbReference>
<evidence type="ECO:0000259" key="6">
    <source>
        <dbReference type="Pfam" id="PF00931"/>
    </source>
</evidence>
<dbReference type="Proteomes" id="UP000823388">
    <property type="component" value="Chromosome 3K"/>
</dbReference>
<accession>A0A8T0V3U5</accession>
<dbReference type="InterPro" id="IPR041118">
    <property type="entry name" value="Rx_N"/>
</dbReference>
<protein>
    <recommendedName>
        <fullName evidence="10">NB-ARC domain-containing protein</fullName>
    </recommendedName>
</protein>
<evidence type="ECO:0000256" key="5">
    <source>
        <dbReference type="ARBA" id="ARBA00022821"/>
    </source>
</evidence>
<keyword evidence="3" id="KW-0677">Repeat</keyword>
<evidence type="ECO:0000256" key="2">
    <source>
        <dbReference type="ARBA" id="ARBA00022614"/>
    </source>
</evidence>
<dbReference type="GO" id="GO:0006952">
    <property type="term" value="P:defense response"/>
    <property type="evidence" value="ECO:0007669"/>
    <property type="project" value="UniProtKB-KW"/>
</dbReference>
<dbReference type="AlphaFoldDB" id="A0A8T0V3U5"/>
<feature type="domain" description="Disease resistance N-terminal" evidence="7">
    <location>
        <begin position="9"/>
        <end position="83"/>
    </location>
</feature>
<dbReference type="GO" id="GO:0043531">
    <property type="term" value="F:ADP binding"/>
    <property type="evidence" value="ECO:0007669"/>
    <property type="project" value="InterPro"/>
</dbReference>
<keyword evidence="9" id="KW-1185">Reference proteome</keyword>
<dbReference type="EMBL" id="CM029041">
    <property type="protein sequence ID" value="KAG2629047.1"/>
    <property type="molecule type" value="Genomic_DNA"/>
</dbReference>
<dbReference type="PANTHER" id="PTHR33377">
    <property type="entry name" value="OS10G0134700 PROTEIN-RELATED"/>
    <property type="match status" value="1"/>
</dbReference>
<evidence type="ECO:0000256" key="3">
    <source>
        <dbReference type="ARBA" id="ARBA00022737"/>
    </source>
</evidence>
<evidence type="ECO:0000313" key="8">
    <source>
        <dbReference type="EMBL" id="KAG2629047.1"/>
    </source>
</evidence>
<comment type="caution">
    <text evidence="8">The sequence shown here is derived from an EMBL/GenBank/DDBJ whole genome shotgun (WGS) entry which is preliminary data.</text>
</comment>
<sequence>MADAIFSAFVSDMVSRGISFVFEHFGHQQSTEAKLQRLCHMLTRVHSVVEEAKGRQITNDGTLQWLSELIDGEFQGRYLLDTIRSGEHDIEEDEHDGDKVAPPRAFSISVLNPLKRVRIATKDVLLQNDGGVDEIHRVLESLQGISGDLKEFIMLMQNCQPIGRPLPTNIFVDGQMFGRHVEKERIINFLLHDGGGSIGKLGVLAIVGDIGVRKTTLVQHACDDARVRNYFPVIILCCTYAIAANGGTVVLQSKHVIGGADMNWNDPVQLDNGSFGNKRFLMVFEDMDMHKKKMLEGLLPVLRRECKEGSKVIITTKNPRVATIGTVEPIILKALPFPEYWFFFKAHAFAGRDVEENPRLVALGKAIARKLNGSFFGAKIVGGVLRDYPNHMDGVRS</sequence>
<dbReference type="InterPro" id="IPR002182">
    <property type="entry name" value="NB-ARC"/>
</dbReference>
<evidence type="ECO:0000259" key="7">
    <source>
        <dbReference type="Pfam" id="PF18052"/>
    </source>
</evidence>
<gene>
    <name evidence="8" type="ORF">PVAP13_3KG402001</name>
</gene>
<dbReference type="Pfam" id="PF18052">
    <property type="entry name" value="Rx_N"/>
    <property type="match status" value="1"/>
</dbReference>
<reference evidence="8" key="1">
    <citation type="submission" date="2020-05" db="EMBL/GenBank/DDBJ databases">
        <title>WGS assembly of Panicum virgatum.</title>
        <authorList>
            <person name="Lovell J.T."/>
            <person name="Jenkins J."/>
            <person name="Shu S."/>
            <person name="Juenger T.E."/>
            <person name="Schmutz J."/>
        </authorList>
    </citation>
    <scope>NUCLEOTIDE SEQUENCE</scope>
    <source>
        <strain evidence="8">AP13</strain>
    </source>
</reference>
<evidence type="ECO:0000313" key="9">
    <source>
        <dbReference type="Proteomes" id="UP000823388"/>
    </source>
</evidence>
<dbReference type="PANTHER" id="PTHR33377:SF101">
    <property type="entry name" value="NB-ARC DOMAIN CONTAINING PROTEIN, EXPRESSED"/>
    <property type="match status" value="1"/>
</dbReference>
<keyword evidence="2" id="KW-0433">Leucine-rich repeat</keyword>
<evidence type="ECO:0008006" key="10">
    <source>
        <dbReference type="Google" id="ProtNLM"/>
    </source>
</evidence>
<keyword evidence="5" id="KW-0611">Plant defense</keyword>
<evidence type="ECO:0000256" key="4">
    <source>
        <dbReference type="ARBA" id="ARBA00022741"/>
    </source>
</evidence>
<name>A0A8T0V3U5_PANVG</name>
<feature type="domain" description="NB-ARC" evidence="6">
    <location>
        <begin position="182"/>
        <end position="351"/>
    </location>
</feature>
<comment type="similarity">
    <text evidence="1">Belongs to the disease resistance NB-LRR family.</text>
</comment>
<organism evidence="8 9">
    <name type="scientific">Panicum virgatum</name>
    <name type="common">Blackwell switchgrass</name>
    <dbReference type="NCBI Taxonomy" id="38727"/>
    <lineage>
        <taxon>Eukaryota</taxon>
        <taxon>Viridiplantae</taxon>
        <taxon>Streptophyta</taxon>
        <taxon>Embryophyta</taxon>
        <taxon>Tracheophyta</taxon>
        <taxon>Spermatophyta</taxon>
        <taxon>Magnoliopsida</taxon>
        <taxon>Liliopsida</taxon>
        <taxon>Poales</taxon>
        <taxon>Poaceae</taxon>
        <taxon>PACMAD clade</taxon>
        <taxon>Panicoideae</taxon>
        <taxon>Panicodae</taxon>
        <taxon>Paniceae</taxon>
        <taxon>Panicinae</taxon>
        <taxon>Panicum</taxon>
        <taxon>Panicum sect. Hiantes</taxon>
    </lineage>
</organism>